<evidence type="ECO:0000313" key="1">
    <source>
        <dbReference type="EMBL" id="SMO76315.1"/>
    </source>
</evidence>
<evidence type="ECO:0000313" key="2">
    <source>
        <dbReference type="Proteomes" id="UP000319014"/>
    </source>
</evidence>
<protein>
    <submittedName>
        <fullName evidence="1">Uncharacterized protein</fullName>
    </submittedName>
</protein>
<accession>A0A521DXE1</accession>
<dbReference type="OrthoDB" id="8612398at2"/>
<dbReference type="Proteomes" id="UP000319014">
    <property type="component" value="Unassembled WGS sequence"/>
</dbReference>
<name>A0A521DXE1_9RHOB</name>
<dbReference type="RefSeq" id="WP_142663469.1">
    <property type="nucleotide sequence ID" value="NZ_FXTK01000010.1"/>
</dbReference>
<keyword evidence="2" id="KW-1185">Reference proteome</keyword>
<dbReference type="EMBL" id="FXTK01000010">
    <property type="protein sequence ID" value="SMO76315.1"/>
    <property type="molecule type" value="Genomic_DNA"/>
</dbReference>
<reference evidence="1 2" key="1">
    <citation type="submission" date="2017-05" db="EMBL/GenBank/DDBJ databases">
        <authorList>
            <person name="Varghese N."/>
            <person name="Submissions S."/>
        </authorList>
    </citation>
    <scope>NUCLEOTIDE SEQUENCE [LARGE SCALE GENOMIC DNA]</scope>
    <source>
        <strain evidence="1 2">DSM 100094</strain>
    </source>
</reference>
<organism evidence="1 2">
    <name type="scientific">Paracoccus laeviglucosivorans</name>
    <dbReference type="NCBI Taxonomy" id="1197861"/>
    <lineage>
        <taxon>Bacteria</taxon>
        <taxon>Pseudomonadati</taxon>
        <taxon>Pseudomonadota</taxon>
        <taxon>Alphaproteobacteria</taxon>
        <taxon>Rhodobacterales</taxon>
        <taxon>Paracoccaceae</taxon>
        <taxon>Paracoccus</taxon>
    </lineage>
</organism>
<sequence length="241" mass="26507">MGLDMMPLARPHIGLESEFESLWLTYQNLVNGITEPVSTTRQGFLGRLLGRSRSKKNELERLTKAIMSISEGADQNMGAPVVGVDAAANLWIEQSFKNGAFLGLQSCEAALEQMDGFHVLELLPECDGFPVYSNSFLHGSGVPRTSFRGDFLRDCVDVLTAAQISDAWVPKLSRDLLAYGESLCDSARNAAVEEGATDVIDRRAPPDVVALSRVYQIHIADSCGRWCKFWAKRGHGLEPDF</sequence>
<gene>
    <name evidence="1" type="ORF">SAMN06265221_11074</name>
</gene>
<dbReference type="AlphaFoldDB" id="A0A521DXE1"/>
<proteinExistence type="predicted"/>